<dbReference type="Proteomes" id="UP000030758">
    <property type="component" value="Unassembled WGS sequence"/>
</dbReference>
<proteinExistence type="predicted"/>
<accession>A0A085N1N0</accession>
<gene>
    <name evidence="1" type="ORF">M514_24463</name>
</gene>
<dbReference type="AlphaFoldDB" id="A0A085N1N0"/>
<name>A0A085N1N0_9BILA</name>
<protein>
    <submittedName>
        <fullName evidence="1">Uncharacterized protein</fullName>
    </submittedName>
</protein>
<evidence type="ECO:0000313" key="1">
    <source>
        <dbReference type="EMBL" id="KFD63376.1"/>
    </source>
</evidence>
<sequence length="100" mass="11256">MNPGTKIPDMFCNFFLNEERQQRKRRESCMILTAMGLCRKAHVKSGKGTFTAGTSVRAIDRAQGTLPELNMEICRSCWSIAILAIQCNCSQRHLMCTVLS</sequence>
<dbReference type="EMBL" id="KL367575">
    <property type="protein sequence ID" value="KFD63376.1"/>
    <property type="molecule type" value="Genomic_DNA"/>
</dbReference>
<reference evidence="1" key="1">
    <citation type="journal article" date="2014" name="Nat. Genet.">
        <title>Genome and transcriptome of the porcine whipworm Trichuris suis.</title>
        <authorList>
            <person name="Jex A.R."/>
            <person name="Nejsum P."/>
            <person name="Schwarz E.M."/>
            <person name="Hu L."/>
            <person name="Young N.D."/>
            <person name="Hall R.S."/>
            <person name="Korhonen P.K."/>
            <person name="Liao S."/>
            <person name="Thamsborg S."/>
            <person name="Xia J."/>
            <person name="Xu P."/>
            <person name="Wang S."/>
            <person name="Scheerlinck J.P."/>
            <person name="Hofmann A."/>
            <person name="Sternberg P.W."/>
            <person name="Wang J."/>
            <person name="Gasser R.B."/>
        </authorList>
    </citation>
    <scope>NUCLEOTIDE SEQUENCE [LARGE SCALE GENOMIC DNA]</scope>
    <source>
        <strain evidence="1">DCEP-RM93F</strain>
    </source>
</reference>
<organism evidence="1">
    <name type="scientific">Trichuris suis</name>
    <name type="common">pig whipworm</name>
    <dbReference type="NCBI Taxonomy" id="68888"/>
    <lineage>
        <taxon>Eukaryota</taxon>
        <taxon>Metazoa</taxon>
        <taxon>Ecdysozoa</taxon>
        <taxon>Nematoda</taxon>
        <taxon>Enoplea</taxon>
        <taxon>Dorylaimia</taxon>
        <taxon>Trichinellida</taxon>
        <taxon>Trichuridae</taxon>
        <taxon>Trichuris</taxon>
    </lineage>
</organism>